<dbReference type="InterPro" id="IPR044861">
    <property type="entry name" value="IPNS-like_FE2OG_OXY"/>
</dbReference>
<evidence type="ECO:0000256" key="3">
    <source>
        <dbReference type="ARBA" id="ARBA00023002"/>
    </source>
</evidence>
<dbReference type="VEuPathDB" id="FungiDB:I303_06957"/>
<accession>A0A1A5ZWL3</accession>
<evidence type="ECO:0000256" key="1">
    <source>
        <dbReference type="ARBA" id="ARBA00008056"/>
    </source>
</evidence>
<feature type="domain" description="Isopenicillin N synthase-like Fe(2+) 2OG dioxygenase" evidence="5">
    <location>
        <begin position="209"/>
        <end position="298"/>
    </location>
</feature>
<dbReference type="RefSeq" id="XP_018260040.1">
    <property type="nucleotide sequence ID" value="XM_018410231.1"/>
</dbReference>
<protein>
    <recommendedName>
        <fullName evidence="10">Fe2OG dioxygenase domain-containing protein</fullName>
    </recommendedName>
</protein>
<dbReference type="Gene3D" id="2.60.120.330">
    <property type="entry name" value="B-lactam Antibiotic, Isopenicillin N Synthase, Chain"/>
    <property type="match status" value="1"/>
</dbReference>
<name>A0A1A5ZWL3_9TREE</name>
<evidence type="ECO:0000313" key="7">
    <source>
        <dbReference type="EMBL" id="OBR82198.1"/>
    </source>
</evidence>
<dbReference type="AlphaFoldDB" id="A0A1A5ZWL3"/>
<dbReference type="GO" id="GO:0046872">
    <property type="term" value="F:metal ion binding"/>
    <property type="evidence" value="ECO:0007669"/>
    <property type="project" value="UniProtKB-KW"/>
</dbReference>
<keyword evidence="3" id="KW-0560">Oxidoreductase</keyword>
<reference evidence="8" key="3">
    <citation type="submission" date="2024-02" db="EMBL/GenBank/DDBJ databases">
        <title>Comparative genomics of Cryptococcus and Kwoniella reveals pathogenesis evolution and contrasting modes of karyotype evolution via chromosome fusion or intercentromeric recombination.</title>
        <authorList>
            <person name="Coelho M.A."/>
            <person name="David-Palma M."/>
            <person name="Shea T."/>
            <person name="Bowers K."/>
            <person name="McGinley-Smith S."/>
            <person name="Mohammad A.W."/>
            <person name="Gnirke A."/>
            <person name="Yurkov A.M."/>
            <person name="Nowrousian M."/>
            <person name="Sun S."/>
            <person name="Cuomo C.A."/>
            <person name="Heitman J."/>
        </authorList>
    </citation>
    <scope>NUCLEOTIDE SEQUENCE</scope>
    <source>
        <strain evidence="8">CBS 10117</strain>
    </source>
</reference>
<dbReference type="InterPro" id="IPR026992">
    <property type="entry name" value="DIOX_N"/>
</dbReference>
<dbReference type="GO" id="GO:0016491">
    <property type="term" value="F:oxidoreductase activity"/>
    <property type="evidence" value="ECO:0007669"/>
    <property type="project" value="UniProtKB-KW"/>
</dbReference>
<dbReference type="Pfam" id="PF14226">
    <property type="entry name" value="DIOX_N"/>
    <property type="match status" value="1"/>
</dbReference>
<evidence type="ECO:0000256" key="4">
    <source>
        <dbReference type="ARBA" id="ARBA00023004"/>
    </source>
</evidence>
<evidence type="ECO:0000313" key="9">
    <source>
        <dbReference type="Proteomes" id="UP000078595"/>
    </source>
</evidence>
<reference evidence="8" key="2">
    <citation type="submission" date="2013-07" db="EMBL/GenBank/DDBJ databases">
        <authorList>
            <consortium name="The Broad Institute Genome Sequencing Platform"/>
            <person name="Cuomo C."/>
            <person name="Litvintseva A."/>
            <person name="Chen Y."/>
            <person name="Heitman J."/>
            <person name="Sun S."/>
            <person name="Springer D."/>
            <person name="Dromer F."/>
            <person name="Young S.K."/>
            <person name="Zeng Q."/>
            <person name="Gargeya S."/>
            <person name="Fitzgerald M."/>
            <person name="Abouelleil A."/>
            <person name="Alvarado L."/>
            <person name="Berlin A.M."/>
            <person name="Chapman S.B."/>
            <person name="Dewar J."/>
            <person name="Goldberg J."/>
            <person name="Griggs A."/>
            <person name="Gujja S."/>
            <person name="Hansen M."/>
            <person name="Howarth C."/>
            <person name="Imamovic A."/>
            <person name="Larimer J."/>
            <person name="McCowan C."/>
            <person name="Murphy C."/>
            <person name="Pearson M."/>
            <person name="Priest M."/>
            <person name="Roberts A."/>
            <person name="Saif S."/>
            <person name="Shea T."/>
            <person name="Sykes S."/>
            <person name="Wortman J."/>
            <person name="Nusbaum C."/>
            <person name="Birren B."/>
        </authorList>
    </citation>
    <scope>NUCLEOTIDE SEQUENCE</scope>
    <source>
        <strain evidence="8">CBS 10117</strain>
    </source>
</reference>
<evidence type="ECO:0000256" key="2">
    <source>
        <dbReference type="ARBA" id="ARBA00022723"/>
    </source>
</evidence>
<dbReference type="PANTHER" id="PTHR10209:SF172">
    <property type="entry name" value="FE2OG DIOXYGENASE DOMAIN-CONTAINING PROTEIN"/>
    <property type="match status" value="1"/>
</dbReference>
<dbReference type="SUPFAM" id="SSF51197">
    <property type="entry name" value="Clavaminate synthase-like"/>
    <property type="match status" value="1"/>
</dbReference>
<keyword evidence="2" id="KW-0479">Metal-binding</keyword>
<evidence type="ECO:0008006" key="10">
    <source>
        <dbReference type="Google" id="ProtNLM"/>
    </source>
</evidence>
<dbReference type="GeneID" id="28970656"/>
<keyword evidence="4" id="KW-0408">Iron</keyword>
<dbReference type="EMBL" id="KI894035">
    <property type="protein sequence ID" value="OBR82198.1"/>
    <property type="molecule type" value="Genomic_DNA"/>
</dbReference>
<proteinExistence type="inferred from homology"/>
<dbReference type="OrthoDB" id="406156at2759"/>
<comment type="similarity">
    <text evidence="1">Belongs to the iron/ascorbate-dependent oxidoreductase family.</text>
</comment>
<evidence type="ECO:0000259" key="6">
    <source>
        <dbReference type="Pfam" id="PF14226"/>
    </source>
</evidence>
<evidence type="ECO:0000313" key="8">
    <source>
        <dbReference type="EMBL" id="WWC66096.1"/>
    </source>
</evidence>
<dbReference type="KEGG" id="kdj:28970656"/>
<dbReference type="EMBL" id="CP144540">
    <property type="protein sequence ID" value="WWC66096.1"/>
    <property type="molecule type" value="Genomic_DNA"/>
</dbReference>
<sequence>MPIATRTPLRPWVPPAETKADVEYANLRTIDLSKFDSDRSADRDEVYQEFKAAVKEDGFLYLTNFGLTQEQIDRQFAIAQAALIDNGITDDEKKRLEWKYLNTGKYTGYKPRGYWDIAQGVKDNVESFNFYSETMKAGDHLPNILREYADDIVEFNTFLHDVVNRKLLSLLSRMLELPESYLWDKVQSHNGPIGEGYFRQMMFHPAPAEHRKKSSVQMHGHQDYGVTTLLLSQPIAALQVLSADGNWRFVKYKKGGMVVNLGEVLEFISGGHLPATRHRVTQCPDDQANQFRLTIGLFTAANNDLSLAPLSDSPLLAREGFVSRFEPGADGVVDATKIPTAEQWRVARVLRSQTPPTDIVVVNGVKYNRQYFQGIYVLEPI</sequence>
<dbReference type="PANTHER" id="PTHR10209">
    <property type="entry name" value="OXIDOREDUCTASE, 2OG-FE II OXYGENASE FAMILY PROTEIN"/>
    <property type="match status" value="1"/>
</dbReference>
<keyword evidence="9" id="KW-1185">Reference proteome</keyword>
<feature type="domain" description="Non-haem dioxygenase N-terminal" evidence="6">
    <location>
        <begin position="29"/>
        <end position="134"/>
    </location>
</feature>
<gene>
    <name evidence="7" type="ORF">I303_06957</name>
    <name evidence="8" type="ORF">I303_108718</name>
</gene>
<dbReference type="Proteomes" id="UP000078595">
    <property type="component" value="Chromosome 11"/>
</dbReference>
<dbReference type="InterPro" id="IPR027443">
    <property type="entry name" value="IPNS-like_sf"/>
</dbReference>
<reference evidence="7" key="1">
    <citation type="submission" date="2013-07" db="EMBL/GenBank/DDBJ databases">
        <title>The Genome Sequence of Cryptococcus dejecticola CBS10117.</title>
        <authorList>
            <consortium name="The Broad Institute Genome Sequencing Platform"/>
            <person name="Cuomo C."/>
            <person name="Litvintseva A."/>
            <person name="Chen Y."/>
            <person name="Heitman J."/>
            <person name="Sun S."/>
            <person name="Springer D."/>
            <person name="Dromer F."/>
            <person name="Young S.K."/>
            <person name="Zeng Q."/>
            <person name="Gargeya S."/>
            <person name="Fitzgerald M."/>
            <person name="Abouelleil A."/>
            <person name="Alvarado L."/>
            <person name="Berlin A.M."/>
            <person name="Chapman S.B."/>
            <person name="Dewar J."/>
            <person name="Goldberg J."/>
            <person name="Griggs A."/>
            <person name="Gujja S."/>
            <person name="Hansen M."/>
            <person name="Howarth C."/>
            <person name="Imamovic A."/>
            <person name="Larimer J."/>
            <person name="McCowan C."/>
            <person name="Murphy C."/>
            <person name="Pearson M."/>
            <person name="Priest M."/>
            <person name="Roberts A."/>
            <person name="Saif S."/>
            <person name="Shea T."/>
            <person name="Sykes S."/>
            <person name="Wortman J."/>
            <person name="Nusbaum C."/>
            <person name="Birren B."/>
        </authorList>
    </citation>
    <scope>NUCLEOTIDE SEQUENCE [LARGE SCALE GENOMIC DNA]</scope>
    <source>
        <strain evidence="7">CBS 10117</strain>
    </source>
</reference>
<organism evidence="7">
    <name type="scientific">Kwoniella dejecticola CBS 10117</name>
    <dbReference type="NCBI Taxonomy" id="1296121"/>
    <lineage>
        <taxon>Eukaryota</taxon>
        <taxon>Fungi</taxon>
        <taxon>Dikarya</taxon>
        <taxon>Basidiomycota</taxon>
        <taxon>Agaricomycotina</taxon>
        <taxon>Tremellomycetes</taxon>
        <taxon>Tremellales</taxon>
        <taxon>Cryptococcaceae</taxon>
        <taxon>Kwoniella</taxon>
    </lineage>
</organism>
<dbReference type="PRINTS" id="PR00682">
    <property type="entry name" value="IPNSYNTHASE"/>
</dbReference>
<evidence type="ECO:0000259" key="5">
    <source>
        <dbReference type="Pfam" id="PF03171"/>
    </source>
</evidence>
<dbReference type="Pfam" id="PF03171">
    <property type="entry name" value="2OG-FeII_Oxy"/>
    <property type="match status" value="1"/>
</dbReference>